<dbReference type="AlphaFoldDB" id="A0AA39R0T2"/>
<keyword evidence="7" id="KW-1185">Reference proteome</keyword>
<evidence type="ECO:0000256" key="1">
    <source>
        <dbReference type="ARBA" id="ARBA00001946"/>
    </source>
</evidence>
<organism evidence="6 7">
    <name type="scientific">Cladonia borealis</name>
    <dbReference type="NCBI Taxonomy" id="184061"/>
    <lineage>
        <taxon>Eukaryota</taxon>
        <taxon>Fungi</taxon>
        <taxon>Dikarya</taxon>
        <taxon>Ascomycota</taxon>
        <taxon>Pezizomycotina</taxon>
        <taxon>Lecanoromycetes</taxon>
        <taxon>OSLEUM clade</taxon>
        <taxon>Lecanoromycetidae</taxon>
        <taxon>Lecanorales</taxon>
        <taxon>Lecanorineae</taxon>
        <taxon>Cladoniaceae</taxon>
        <taxon>Cladonia</taxon>
    </lineage>
</organism>
<dbReference type="GO" id="GO:0019677">
    <property type="term" value="P:NAD+ catabolic process"/>
    <property type="evidence" value="ECO:0007669"/>
    <property type="project" value="TreeGrafter"/>
</dbReference>
<feature type="domain" description="Nudix hydrolase" evidence="5">
    <location>
        <begin position="36"/>
        <end position="184"/>
    </location>
</feature>
<reference evidence="6" key="1">
    <citation type="submission" date="2023-03" db="EMBL/GenBank/DDBJ databases">
        <title>Complete genome of Cladonia borealis.</title>
        <authorList>
            <person name="Park H."/>
        </authorList>
    </citation>
    <scope>NUCLEOTIDE SEQUENCE</scope>
    <source>
        <strain evidence="6">ANT050790</strain>
    </source>
</reference>
<dbReference type="Gene3D" id="3.90.79.10">
    <property type="entry name" value="Nucleoside Triphosphate Pyrophosphohydrolase"/>
    <property type="match status" value="1"/>
</dbReference>
<sequence>MSSFPPSPQPIQITIPPTLRQHTIPLSTFLTRNPQYTNLVVGALIFQPLTPTHPTRLLILQRASTEQGFPNLWEVPGGTSDTEDPTILHSIARETFEETGLKLTRFVREVGKGVELVMGKTRWFKLSFEIEVVEMQGKKAEAVVDDVEIRLDPEEHQDYKWVTEQEIREDLYPITTAEQKEVMLEGFGLRRAGDAEIGGSCHGHHDAGPGDVP</sequence>
<dbReference type="GO" id="GO:0005777">
    <property type="term" value="C:peroxisome"/>
    <property type="evidence" value="ECO:0007669"/>
    <property type="project" value="TreeGrafter"/>
</dbReference>
<evidence type="ECO:0000259" key="5">
    <source>
        <dbReference type="PROSITE" id="PS51462"/>
    </source>
</evidence>
<dbReference type="PROSITE" id="PS51462">
    <property type="entry name" value="NUDIX"/>
    <property type="match status" value="1"/>
</dbReference>
<proteinExistence type="predicted"/>
<dbReference type="PANTHER" id="PTHR42904">
    <property type="entry name" value="NUDIX HYDROLASE, NUDC SUBFAMILY"/>
    <property type="match status" value="1"/>
</dbReference>
<dbReference type="PANTHER" id="PTHR42904:SF1">
    <property type="entry name" value="NUCLEOSIDE DIPHOSPHATE-LINKED MOIETY X MOTIF 17"/>
    <property type="match status" value="1"/>
</dbReference>
<evidence type="ECO:0000313" key="6">
    <source>
        <dbReference type="EMBL" id="KAK0511504.1"/>
    </source>
</evidence>
<accession>A0AA39R0T2</accession>
<evidence type="ECO:0000256" key="3">
    <source>
        <dbReference type="ARBA" id="ARBA00022801"/>
    </source>
</evidence>
<dbReference type="InterPro" id="IPR000086">
    <property type="entry name" value="NUDIX_hydrolase_dom"/>
</dbReference>
<evidence type="ECO:0000256" key="2">
    <source>
        <dbReference type="ARBA" id="ARBA00022723"/>
    </source>
</evidence>
<evidence type="ECO:0000313" key="7">
    <source>
        <dbReference type="Proteomes" id="UP001166286"/>
    </source>
</evidence>
<protein>
    <recommendedName>
        <fullName evidence="5">Nudix hydrolase domain-containing protein</fullName>
    </recommendedName>
</protein>
<dbReference type="Pfam" id="PF00293">
    <property type="entry name" value="NUDIX"/>
    <property type="match status" value="1"/>
</dbReference>
<dbReference type="GO" id="GO:0006742">
    <property type="term" value="P:NADP+ catabolic process"/>
    <property type="evidence" value="ECO:0007669"/>
    <property type="project" value="TreeGrafter"/>
</dbReference>
<dbReference type="GO" id="GO:0005829">
    <property type="term" value="C:cytosol"/>
    <property type="evidence" value="ECO:0007669"/>
    <property type="project" value="TreeGrafter"/>
</dbReference>
<dbReference type="EMBL" id="JAFEKC020000013">
    <property type="protein sequence ID" value="KAK0511504.1"/>
    <property type="molecule type" value="Genomic_DNA"/>
</dbReference>
<dbReference type="Proteomes" id="UP001166286">
    <property type="component" value="Unassembled WGS sequence"/>
</dbReference>
<keyword evidence="4" id="KW-0460">Magnesium</keyword>
<keyword evidence="2" id="KW-0479">Metal-binding</keyword>
<keyword evidence="3" id="KW-0378">Hydrolase</keyword>
<dbReference type="GO" id="GO:0046872">
    <property type="term" value="F:metal ion binding"/>
    <property type="evidence" value="ECO:0007669"/>
    <property type="project" value="UniProtKB-KW"/>
</dbReference>
<dbReference type="InterPro" id="IPR015797">
    <property type="entry name" value="NUDIX_hydrolase-like_dom_sf"/>
</dbReference>
<comment type="cofactor">
    <cofactor evidence="1">
        <name>Mg(2+)</name>
        <dbReference type="ChEBI" id="CHEBI:18420"/>
    </cofactor>
</comment>
<evidence type="ECO:0000256" key="4">
    <source>
        <dbReference type="ARBA" id="ARBA00022842"/>
    </source>
</evidence>
<name>A0AA39R0T2_9LECA</name>
<dbReference type="GO" id="GO:0035529">
    <property type="term" value="F:NADH pyrophosphatase activity"/>
    <property type="evidence" value="ECO:0007669"/>
    <property type="project" value="TreeGrafter"/>
</dbReference>
<dbReference type="InterPro" id="IPR050241">
    <property type="entry name" value="NAD-cap_RNA_hydrolase_NudC"/>
</dbReference>
<gene>
    <name evidence="6" type="ORF">JMJ35_006077</name>
</gene>
<dbReference type="SUPFAM" id="SSF55811">
    <property type="entry name" value="Nudix"/>
    <property type="match status" value="1"/>
</dbReference>
<comment type="caution">
    <text evidence="6">The sequence shown here is derived from an EMBL/GenBank/DDBJ whole genome shotgun (WGS) entry which is preliminary data.</text>
</comment>